<proteinExistence type="predicted"/>
<dbReference type="SUPFAM" id="SSF56219">
    <property type="entry name" value="DNase I-like"/>
    <property type="match status" value="1"/>
</dbReference>
<evidence type="ECO:0000313" key="3">
    <source>
        <dbReference type="EMBL" id="SMX42273.1"/>
    </source>
</evidence>
<name>A0A238KHI7_9RHOB</name>
<dbReference type="InterPro" id="IPR005135">
    <property type="entry name" value="Endo/exonuclease/phosphatase"/>
</dbReference>
<reference evidence="4" key="1">
    <citation type="submission" date="2017-05" db="EMBL/GenBank/DDBJ databases">
        <authorList>
            <person name="Rodrigo-Torres L."/>
            <person name="Arahal R. D."/>
            <person name="Lucena T."/>
        </authorList>
    </citation>
    <scope>NUCLEOTIDE SEQUENCE [LARGE SCALE GENOMIC DNA]</scope>
    <source>
        <strain evidence="4">CECT 8715</strain>
    </source>
</reference>
<gene>
    <name evidence="3" type="ORF">RUA8715_02203</name>
</gene>
<dbReference type="AlphaFoldDB" id="A0A238KHI7"/>
<feature type="domain" description="Endonuclease/exonuclease/phosphatase" evidence="2">
    <location>
        <begin position="22"/>
        <end position="318"/>
    </location>
</feature>
<dbReference type="InterPro" id="IPR036691">
    <property type="entry name" value="Endo/exonu/phosph_ase_sf"/>
</dbReference>
<evidence type="ECO:0000256" key="1">
    <source>
        <dbReference type="SAM" id="SignalP"/>
    </source>
</evidence>
<dbReference type="Gene3D" id="3.60.10.10">
    <property type="entry name" value="Endonuclease/exonuclease/phosphatase"/>
    <property type="match status" value="1"/>
</dbReference>
<keyword evidence="1" id="KW-0732">Signal</keyword>
<dbReference type="Pfam" id="PF03372">
    <property type="entry name" value="Exo_endo_phos"/>
    <property type="match status" value="1"/>
</dbReference>
<protein>
    <recommendedName>
        <fullName evidence="2">Endonuclease/exonuclease/phosphatase domain-containing protein</fullName>
    </recommendedName>
</protein>
<dbReference type="Proteomes" id="UP000202485">
    <property type="component" value="Unassembled WGS sequence"/>
</dbReference>
<dbReference type="GO" id="GO:0003824">
    <property type="term" value="F:catalytic activity"/>
    <property type="evidence" value="ECO:0007669"/>
    <property type="project" value="InterPro"/>
</dbReference>
<accession>A0A238KHI7</accession>
<evidence type="ECO:0000259" key="2">
    <source>
        <dbReference type="Pfam" id="PF03372"/>
    </source>
</evidence>
<organism evidence="3 4">
    <name type="scientific">Ruegeria arenilitoris</name>
    <dbReference type="NCBI Taxonomy" id="1173585"/>
    <lineage>
        <taxon>Bacteria</taxon>
        <taxon>Pseudomonadati</taxon>
        <taxon>Pseudomonadota</taxon>
        <taxon>Alphaproteobacteria</taxon>
        <taxon>Rhodobacterales</taxon>
        <taxon>Roseobacteraceae</taxon>
        <taxon>Ruegeria</taxon>
    </lineage>
</organism>
<evidence type="ECO:0000313" key="4">
    <source>
        <dbReference type="Proteomes" id="UP000202485"/>
    </source>
</evidence>
<sequence>MIRILVLLLLPFAAQAEPVRVASFNAELGRKGPGLLLRDIRRDDPQVQAVIDVLTATAPDILALQGIDWDHDNLALSALADRLRAAGLDYPHLFAGQPNSGLMTSLDLDGDGERGGPGDAQGWGRFTGNGGLAVLSRYPIAKDEVRDLSALLWKDLPGATLPTRGGLPFPSEQAHAVQRLSSIAHWIVPVETPQGRLNLMTFHAAPPVFDGPEDRNGLRNRDEIRLWSVLLDGGLGPAPKSRFIIAGDANLDPNLGEGRNEAIRDLFQHPSLQDPQPVDGAGSAVTVVWKAVGERRVDYLLPSADWVVEDAGIHWTDANGAPLAAARKASRHRLIWVDLSHPDMRPGL</sequence>
<feature type="signal peptide" evidence="1">
    <location>
        <begin position="1"/>
        <end position="16"/>
    </location>
</feature>
<feature type="chain" id="PRO_5013189736" description="Endonuclease/exonuclease/phosphatase domain-containing protein" evidence="1">
    <location>
        <begin position="17"/>
        <end position="348"/>
    </location>
</feature>
<keyword evidence="4" id="KW-1185">Reference proteome</keyword>
<dbReference type="OrthoDB" id="292013at2"/>
<dbReference type="EMBL" id="FXYG01000002">
    <property type="protein sequence ID" value="SMX42273.1"/>
    <property type="molecule type" value="Genomic_DNA"/>
</dbReference>
<dbReference type="RefSeq" id="WP_093963686.1">
    <property type="nucleotide sequence ID" value="NZ_FXYG01000002.1"/>
</dbReference>